<dbReference type="Pfam" id="PF07508">
    <property type="entry name" value="Recombinase"/>
    <property type="match status" value="1"/>
</dbReference>
<feature type="domain" description="Recombinase" evidence="1">
    <location>
        <begin position="200"/>
        <end position="323"/>
    </location>
</feature>
<gene>
    <name evidence="2" type="ORF">BSZ18_20260</name>
</gene>
<dbReference type="PROSITE" id="PS51737">
    <property type="entry name" value="RECOMBINASE_DNA_BIND"/>
    <property type="match status" value="1"/>
</dbReference>
<dbReference type="GO" id="GO:0000150">
    <property type="term" value="F:DNA strand exchange activity"/>
    <property type="evidence" value="ECO:0007669"/>
    <property type="project" value="InterPro"/>
</dbReference>
<dbReference type="InterPro" id="IPR006119">
    <property type="entry name" value="Resolv_N"/>
</dbReference>
<dbReference type="EMBL" id="NAFI01000176">
    <property type="protein sequence ID" value="OSJ08119.1"/>
    <property type="molecule type" value="Genomic_DNA"/>
</dbReference>
<dbReference type="PANTHER" id="PTHR30461">
    <property type="entry name" value="DNA-INVERTASE FROM LAMBDOID PROPHAGE"/>
    <property type="match status" value="1"/>
</dbReference>
<dbReference type="InterPro" id="IPR050639">
    <property type="entry name" value="SSR_resolvase"/>
</dbReference>
<dbReference type="AlphaFoldDB" id="A0A1X3FU04"/>
<evidence type="ECO:0000313" key="3">
    <source>
        <dbReference type="Proteomes" id="UP000193553"/>
    </source>
</evidence>
<dbReference type="Gene3D" id="3.90.1750.20">
    <property type="entry name" value="Putative Large Serine Recombinase, Chain B, Domain 2"/>
    <property type="match status" value="1"/>
</dbReference>
<dbReference type="Proteomes" id="UP000193553">
    <property type="component" value="Unassembled WGS sequence"/>
</dbReference>
<reference evidence="2 3" key="1">
    <citation type="submission" date="2017-03" db="EMBL/GenBank/DDBJ databases">
        <title>Whole genome sequences of fourteen strains of Bradyrhizobium canariense and one strain of Bradyrhizobium japonicum isolated from Lupinus (Papilionoideae: Genisteae) species in Algeria.</title>
        <authorList>
            <person name="Crovadore J."/>
            <person name="Chekireb D."/>
            <person name="Brachmann A."/>
            <person name="Chablais R."/>
            <person name="Cochard B."/>
            <person name="Lefort F."/>
        </authorList>
    </citation>
    <scope>NUCLEOTIDE SEQUENCE [LARGE SCALE GENOMIC DNA]</scope>
    <source>
        <strain evidence="2 3">UBMA195</strain>
    </source>
</reference>
<evidence type="ECO:0000313" key="2">
    <source>
        <dbReference type="EMBL" id="OSJ08119.1"/>
    </source>
</evidence>
<dbReference type="SMART" id="SM00857">
    <property type="entry name" value="Resolvase"/>
    <property type="match status" value="1"/>
</dbReference>
<dbReference type="OrthoDB" id="7735915at2"/>
<dbReference type="InterPro" id="IPR011109">
    <property type="entry name" value="DNA_bind_recombinase_dom"/>
</dbReference>
<dbReference type="PANTHER" id="PTHR30461:SF23">
    <property type="entry name" value="DNA RECOMBINASE-RELATED"/>
    <property type="match status" value="1"/>
</dbReference>
<comment type="caution">
    <text evidence="2">The sequence shown here is derived from an EMBL/GenBank/DDBJ whole genome shotgun (WGS) entry which is preliminary data.</text>
</comment>
<organism evidence="2 3">
    <name type="scientific">Bradyrhizobium canariense</name>
    <dbReference type="NCBI Taxonomy" id="255045"/>
    <lineage>
        <taxon>Bacteria</taxon>
        <taxon>Pseudomonadati</taxon>
        <taxon>Pseudomonadota</taxon>
        <taxon>Alphaproteobacteria</taxon>
        <taxon>Hyphomicrobiales</taxon>
        <taxon>Nitrobacteraceae</taxon>
        <taxon>Bradyrhizobium</taxon>
    </lineage>
</organism>
<protein>
    <submittedName>
        <fullName evidence="2">Serine recombinase</fullName>
    </submittedName>
</protein>
<dbReference type="InterPro" id="IPR036162">
    <property type="entry name" value="Resolvase-like_N_sf"/>
</dbReference>
<evidence type="ECO:0000259" key="1">
    <source>
        <dbReference type="PROSITE" id="PS51737"/>
    </source>
</evidence>
<dbReference type="GO" id="GO:0003677">
    <property type="term" value="F:DNA binding"/>
    <property type="evidence" value="ECO:0007669"/>
    <property type="project" value="InterPro"/>
</dbReference>
<sequence>MGNALVVRKDRLPQSQKMQRAAQYVRMSTDYQQYSIENQAAVIATYAQLHQLTIVRTYRDEGRSGLKIKNRQGLTELLTDVRSGRVDFGHLLVFDVSRWGRFQDIDESAHYEFICREAGVKVAYCAEQFDNDNSLLSSIIKNIKRVMAAEFSRELSGKVHAAAMRLARMGFKMGGPAPFGLERHVLSNGHRRGGSLRAGERKYLSTDRVKLAPGAKEQVEVVRWIFGEYLRGATQRAIARELNERGVPSIEGHSWTRSGISNLLRQEAYIGTAIYNRGTKKLGSKRKQNPKELWIRSEGAFESIIDSDVFVRTRKALEERCVRIPEDEMLLRLRKVLMKKGKLSADIIKETPGLPSITTYLKHFGTVRDLYRLIGYTGKQGYWDKLDAYKRWVNFQLGNAVRLKEAFERSGKSASIDASNVCLRIEDTVSICFQIARWRMHVGRPIRWTIARRARRPKGWVVAVRLGEKNAAILDYVLMPSTSLSFEGQLFWFSERSRASQRIERFDTFEELSRVLLRRVGKTLPSRTERTNTRVPNEK</sequence>
<dbReference type="RefSeq" id="WP_085362078.1">
    <property type="nucleotide sequence ID" value="NZ_NAFD01000179.1"/>
</dbReference>
<proteinExistence type="predicted"/>
<dbReference type="Pfam" id="PF00239">
    <property type="entry name" value="Resolvase"/>
    <property type="match status" value="1"/>
</dbReference>
<name>A0A1X3FU04_9BRAD</name>
<dbReference type="CDD" id="cd00338">
    <property type="entry name" value="Ser_Recombinase"/>
    <property type="match status" value="1"/>
</dbReference>
<dbReference type="SUPFAM" id="SSF53041">
    <property type="entry name" value="Resolvase-like"/>
    <property type="match status" value="1"/>
</dbReference>
<dbReference type="Gene3D" id="3.40.50.1390">
    <property type="entry name" value="Resolvase, N-terminal catalytic domain"/>
    <property type="match status" value="1"/>
</dbReference>
<accession>A0A1X3FU04</accession>
<dbReference type="InterPro" id="IPR038109">
    <property type="entry name" value="DNA_bind_recomb_sf"/>
</dbReference>
<dbReference type="FunFam" id="3.40.50.1390:FF:000008">
    <property type="entry name" value="DNA recombinase"/>
    <property type="match status" value="1"/>
</dbReference>